<dbReference type="Proteomes" id="UP000821866">
    <property type="component" value="Unassembled WGS sequence"/>
</dbReference>
<reference evidence="3" key="1">
    <citation type="journal article" date="2020" name="Cell">
        <title>Large-Scale Comparative Analyses of Tick Genomes Elucidate Their Genetic Diversity and Vector Capacities.</title>
        <authorList>
            <consortium name="Tick Genome and Microbiome Consortium (TIGMIC)"/>
            <person name="Jia N."/>
            <person name="Wang J."/>
            <person name="Shi W."/>
            <person name="Du L."/>
            <person name="Sun Y."/>
            <person name="Zhan W."/>
            <person name="Jiang J.F."/>
            <person name="Wang Q."/>
            <person name="Zhang B."/>
            <person name="Ji P."/>
            <person name="Bell-Sakyi L."/>
            <person name="Cui X.M."/>
            <person name="Yuan T.T."/>
            <person name="Jiang B.G."/>
            <person name="Yang W.F."/>
            <person name="Lam T.T."/>
            <person name="Chang Q.C."/>
            <person name="Ding S.J."/>
            <person name="Wang X.J."/>
            <person name="Zhu J.G."/>
            <person name="Ruan X.D."/>
            <person name="Zhao L."/>
            <person name="Wei J.T."/>
            <person name="Ye R.Z."/>
            <person name="Que T.C."/>
            <person name="Du C.H."/>
            <person name="Zhou Y.H."/>
            <person name="Cheng J.X."/>
            <person name="Dai P.F."/>
            <person name="Guo W.B."/>
            <person name="Han X.H."/>
            <person name="Huang E.J."/>
            <person name="Li L.F."/>
            <person name="Wei W."/>
            <person name="Gao Y.C."/>
            <person name="Liu J.Z."/>
            <person name="Shao H.Z."/>
            <person name="Wang X."/>
            <person name="Wang C.C."/>
            <person name="Yang T.C."/>
            <person name="Huo Q.B."/>
            <person name="Li W."/>
            <person name="Chen H.Y."/>
            <person name="Chen S.E."/>
            <person name="Zhou L.G."/>
            <person name="Ni X.B."/>
            <person name="Tian J.H."/>
            <person name="Sheng Y."/>
            <person name="Liu T."/>
            <person name="Pan Y.S."/>
            <person name="Xia L.Y."/>
            <person name="Li J."/>
            <person name="Zhao F."/>
            <person name="Cao W.C."/>
        </authorList>
    </citation>
    <scope>NUCLEOTIDE SEQUENCE</scope>
    <source>
        <strain evidence="3">Rmic-2018</strain>
    </source>
</reference>
<sequence length="386" mass="40859">MQEVAILAAAGCDHRAPIQRLSRFTGASEAPPESSDHCGSAPHKRSDDRKGRTSWTSASTTLVLTRAPGTWCKGRNIITSLGQADWTSTRPENLTASPREEVASLNRTDAHKAGAQLSCGVSNNTAGSSLHISQLVVDSPSTTAIQERANSITATLSSGEWSPAKNEPGTSHPASSHASGTSSHDTGEQYSLPENPPRISAALSANVSTTTSSLRTHSVAASEVTQCAEDVTVQSVSPSMTLSRSSEVLNYTNTTSTKFPNVPMAGHEASLENSSTSLMSNEFGTSKTDSLTSNVLASTKDAATSTSADAPRTRRNKGAIFATVIGATVLLMGIIVMGLWFYNVRWKLNRDRPVLRQAAAPDTTPIPFSIVYYQNDGVQIAGLRRN</sequence>
<dbReference type="OMA" id="WCKGRNI"/>
<dbReference type="VEuPathDB" id="VectorBase:LOC119183552"/>
<keyword evidence="2" id="KW-1133">Transmembrane helix</keyword>
<evidence type="ECO:0000313" key="4">
    <source>
        <dbReference type="Proteomes" id="UP000821866"/>
    </source>
</evidence>
<protein>
    <submittedName>
        <fullName evidence="3">Uncharacterized protein</fullName>
    </submittedName>
</protein>
<accession>A0A9J6D1J5</accession>
<keyword evidence="4" id="KW-1185">Reference proteome</keyword>
<organism evidence="3 4">
    <name type="scientific">Rhipicephalus microplus</name>
    <name type="common">Cattle tick</name>
    <name type="synonym">Boophilus microplus</name>
    <dbReference type="NCBI Taxonomy" id="6941"/>
    <lineage>
        <taxon>Eukaryota</taxon>
        <taxon>Metazoa</taxon>
        <taxon>Ecdysozoa</taxon>
        <taxon>Arthropoda</taxon>
        <taxon>Chelicerata</taxon>
        <taxon>Arachnida</taxon>
        <taxon>Acari</taxon>
        <taxon>Parasitiformes</taxon>
        <taxon>Ixodida</taxon>
        <taxon>Ixodoidea</taxon>
        <taxon>Ixodidae</taxon>
        <taxon>Rhipicephalinae</taxon>
        <taxon>Rhipicephalus</taxon>
        <taxon>Boophilus</taxon>
    </lineage>
</organism>
<evidence type="ECO:0000313" key="3">
    <source>
        <dbReference type="EMBL" id="KAH7977223.1"/>
    </source>
</evidence>
<keyword evidence="2" id="KW-0472">Membrane</keyword>
<reference evidence="3" key="2">
    <citation type="submission" date="2021-09" db="EMBL/GenBank/DDBJ databases">
        <authorList>
            <person name="Jia N."/>
            <person name="Wang J."/>
            <person name="Shi W."/>
            <person name="Du L."/>
            <person name="Sun Y."/>
            <person name="Zhan W."/>
            <person name="Jiang J."/>
            <person name="Wang Q."/>
            <person name="Zhang B."/>
            <person name="Ji P."/>
            <person name="Sakyi L.B."/>
            <person name="Cui X."/>
            <person name="Yuan T."/>
            <person name="Jiang B."/>
            <person name="Yang W."/>
            <person name="Lam T.T.-Y."/>
            <person name="Chang Q."/>
            <person name="Ding S."/>
            <person name="Wang X."/>
            <person name="Zhu J."/>
            <person name="Ruan X."/>
            <person name="Zhao L."/>
            <person name="Wei J."/>
            <person name="Que T."/>
            <person name="Du C."/>
            <person name="Cheng J."/>
            <person name="Dai P."/>
            <person name="Han X."/>
            <person name="Huang E."/>
            <person name="Gao Y."/>
            <person name="Liu J."/>
            <person name="Shao H."/>
            <person name="Ye R."/>
            <person name="Li L."/>
            <person name="Wei W."/>
            <person name="Wang X."/>
            <person name="Wang C."/>
            <person name="Huo Q."/>
            <person name="Li W."/>
            <person name="Guo W."/>
            <person name="Chen H."/>
            <person name="Chen S."/>
            <person name="Zhou L."/>
            <person name="Zhou L."/>
            <person name="Ni X."/>
            <person name="Tian J."/>
            <person name="Zhou Y."/>
            <person name="Sheng Y."/>
            <person name="Liu T."/>
            <person name="Pan Y."/>
            <person name="Xia L."/>
            <person name="Li J."/>
            <person name="Zhao F."/>
            <person name="Cao W."/>
        </authorList>
    </citation>
    <scope>NUCLEOTIDE SEQUENCE</scope>
    <source>
        <strain evidence="3">Rmic-2018</strain>
        <tissue evidence="3">Larvae</tissue>
    </source>
</reference>
<proteinExistence type="predicted"/>
<feature type="region of interest" description="Disordered" evidence="1">
    <location>
        <begin position="25"/>
        <end position="55"/>
    </location>
</feature>
<dbReference type="AlphaFoldDB" id="A0A9J6D1J5"/>
<dbReference type="EMBL" id="JABSTU010002277">
    <property type="protein sequence ID" value="KAH7977223.1"/>
    <property type="molecule type" value="Genomic_DNA"/>
</dbReference>
<evidence type="ECO:0000256" key="2">
    <source>
        <dbReference type="SAM" id="Phobius"/>
    </source>
</evidence>
<keyword evidence="2" id="KW-0812">Transmembrane</keyword>
<name>A0A9J6D1J5_RHIMP</name>
<feature type="compositionally biased region" description="Polar residues" evidence="1">
    <location>
        <begin position="168"/>
        <end position="184"/>
    </location>
</feature>
<evidence type="ECO:0000256" key="1">
    <source>
        <dbReference type="SAM" id="MobiDB-lite"/>
    </source>
</evidence>
<gene>
    <name evidence="3" type="ORF">HPB51_026927</name>
</gene>
<feature type="transmembrane region" description="Helical" evidence="2">
    <location>
        <begin position="319"/>
        <end position="342"/>
    </location>
</feature>
<comment type="caution">
    <text evidence="3">The sequence shown here is derived from an EMBL/GenBank/DDBJ whole genome shotgun (WGS) entry which is preliminary data.</text>
</comment>
<dbReference type="OrthoDB" id="6508964at2759"/>
<feature type="region of interest" description="Disordered" evidence="1">
    <location>
        <begin position="154"/>
        <end position="197"/>
    </location>
</feature>